<evidence type="ECO:0000259" key="3">
    <source>
        <dbReference type="Pfam" id="PF17919"/>
    </source>
</evidence>
<dbReference type="AlphaFoldDB" id="A0A151QX40"/>
<dbReference type="EMBL" id="KQ484493">
    <property type="protein sequence ID" value="KYP34880.1"/>
    <property type="molecule type" value="Genomic_DNA"/>
</dbReference>
<name>A0A151QX40_CAJCA</name>
<evidence type="ECO:0000259" key="2">
    <source>
        <dbReference type="Pfam" id="PF00078"/>
    </source>
</evidence>
<dbReference type="SUPFAM" id="SSF56672">
    <property type="entry name" value="DNA/RNA polymerases"/>
    <property type="match status" value="1"/>
</dbReference>
<proteinExistence type="predicted"/>
<keyword evidence="5" id="KW-1185">Reference proteome</keyword>
<dbReference type="InterPro" id="IPR041577">
    <property type="entry name" value="RT_RNaseH_2"/>
</dbReference>
<dbReference type="InterPro" id="IPR043502">
    <property type="entry name" value="DNA/RNA_pol_sf"/>
</dbReference>
<gene>
    <name evidence="4" type="ORF">KK1_044105</name>
</gene>
<feature type="domain" description="Reverse transcriptase/retrotransposon-derived protein RNase H-like" evidence="3">
    <location>
        <begin position="131"/>
        <end position="225"/>
    </location>
</feature>
<dbReference type="PANTHER" id="PTHR37984">
    <property type="entry name" value="PROTEIN CBG26694"/>
    <property type="match status" value="1"/>
</dbReference>
<organism evidence="4 5">
    <name type="scientific">Cajanus cajan</name>
    <name type="common">Pigeon pea</name>
    <name type="synonym">Cajanus indicus</name>
    <dbReference type="NCBI Taxonomy" id="3821"/>
    <lineage>
        <taxon>Eukaryota</taxon>
        <taxon>Viridiplantae</taxon>
        <taxon>Streptophyta</taxon>
        <taxon>Embryophyta</taxon>
        <taxon>Tracheophyta</taxon>
        <taxon>Spermatophyta</taxon>
        <taxon>Magnoliopsida</taxon>
        <taxon>eudicotyledons</taxon>
        <taxon>Gunneridae</taxon>
        <taxon>Pentapetalae</taxon>
        <taxon>rosids</taxon>
        <taxon>fabids</taxon>
        <taxon>Fabales</taxon>
        <taxon>Fabaceae</taxon>
        <taxon>Papilionoideae</taxon>
        <taxon>50 kb inversion clade</taxon>
        <taxon>NPAAA clade</taxon>
        <taxon>indigoferoid/millettioid clade</taxon>
        <taxon>Phaseoleae</taxon>
        <taxon>Cajanus</taxon>
    </lineage>
</organism>
<dbReference type="Proteomes" id="UP000075243">
    <property type="component" value="Unassembled WGS sequence"/>
</dbReference>
<dbReference type="InterPro" id="IPR043128">
    <property type="entry name" value="Rev_trsase/Diguanyl_cyclase"/>
</dbReference>
<dbReference type="CDD" id="cd01647">
    <property type="entry name" value="RT_LTR"/>
    <property type="match status" value="1"/>
</dbReference>
<dbReference type="EC" id="1.4.3.1" evidence="4"/>
<dbReference type="GO" id="GO:0008445">
    <property type="term" value="F:D-aspartate oxidase activity"/>
    <property type="evidence" value="ECO:0007669"/>
    <property type="project" value="UniProtKB-EC"/>
</dbReference>
<keyword evidence="1" id="KW-0511">Multifunctional enzyme</keyword>
<reference evidence="4" key="1">
    <citation type="journal article" date="2012" name="Nat. Biotechnol.">
        <title>Draft genome sequence of pigeonpea (Cajanus cajan), an orphan legume crop of resource-poor farmers.</title>
        <authorList>
            <person name="Varshney R.K."/>
            <person name="Chen W."/>
            <person name="Li Y."/>
            <person name="Bharti A.K."/>
            <person name="Saxena R.K."/>
            <person name="Schlueter J.A."/>
            <person name="Donoghue M.T."/>
            <person name="Azam S."/>
            <person name="Fan G."/>
            <person name="Whaley A.M."/>
            <person name="Farmer A.D."/>
            <person name="Sheridan J."/>
            <person name="Iwata A."/>
            <person name="Tuteja R."/>
            <person name="Penmetsa R.V."/>
            <person name="Wu W."/>
            <person name="Upadhyaya H.D."/>
            <person name="Yang S.P."/>
            <person name="Shah T."/>
            <person name="Saxena K.B."/>
            <person name="Michael T."/>
            <person name="McCombie W.R."/>
            <person name="Yang B."/>
            <person name="Zhang G."/>
            <person name="Yang H."/>
            <person name="Wang J."/>
            <person name="Spillane C."/>
            <person name="Cook D.R."/>
            <person name="May G.D."/>
            <person name="Xu X."/>
            <person name="Jackson S.A."/>
        </authorList>
    </citation>
    <scope>NUCLEOTIDE SEQUENCE [LARGE SCALE GENOMIC DNA]</scope>
</reference>
<feature type="domain" description="Reverse transcriptase" evidence="2">
    <location>
        <begin position="1"/>
        <end position="105"/>
    </location>
</feature>
<evidence type="ECO:0000313" key="5">
    <source>
        <dbReference type="Proteomes" id="UP000075243"/>
    </source>
</evidence>
<dbReference type="Pfam" id="PF17919">
    <property type="entry name" value="RT_RNaseH_2"/>
    <property type="match status" value="1"/>
</dbReference>
<accession>A0A151QX40</accession>
<sequence length="361" mass="41941">IRMHPQDEEKIAFIFDSANYSYRVMSFGLKNVGATYQRHMDKIFKNQIGKNMEVYMDDMVVKSTTVTAHSADLKEVFHQLCKHNMRLNPKKCIFGTAGGKFLGYMLSARGIEANPDKYQAVIDMRSPQTLKDEYEMTFQTLKQQLGTPPILSKPDPHLKLIVYIYVSHETISSVIVQEKDTQQPIYFISRMLQESEGRYQLLEKVALGLRFGNQTLQSTTRETPFWLTYETDAMILVEVGEPSFRRLHFNEASNDMSLRAEVDMVDEVCSKAWIVAEACQQRMTRRFNSNLIKRSFKEGYLVWRAQGSARKNPREDKLAANWDGPFRFHHNLSNRAYKLEELSGKVIPRTWNSTHLKTYYS</sequence>
<dbReference type="Gene3D" id="3.30.70.270">
    <property type="match status" value="1"/>
</dbReference>
<dbReference type="Pfam" id="PF00078">
    <property type="entry name" value="RVT_1"/>
    <property type="match status" value="1"/>
</dbReference>
<protein>
    <submittedName>
        <fullName evidence="4">Retrovirus-related Pol polyprotein from transposon 17.6</fullName>
        <ecNumber evidence="4">1.4.3.1</ecNumber>
    </submittedName>
</protein>
<evidence type="ECO:0000313" key="4">
    <source>
        <dbReference type="EMBL" id="KYP34880.1"/>
    </source>
</evidence>
<dbReference type="InterPro" id="IPR000477">
    <property type="entry name" value="RT_dom"/>
</dbReference>
<dbReference type="InterPro" id="IPR050951">
    <property type="entry name" value="Retrovirus_Pol_polyprotein"/>
</dbReference>
<keyword evidence="4" id="KW-0560">Oxidoreductase</keyword>
<evidence type="ECO:0000256" key="1">
    <source>
        <dbReference type="ARBA" id="ARBA00023268"/>
    </source>
</evidence>
<dbReference type="Gramene" id="C.cajan_45097.t">
    <property type="protein sequence ID" value="C.cajan_45097.t"/>
    <property type="gene ID" value="C.cajan_45097"/>
</dbReference>
<feature type="non-terminal residue" evidence="4">
    <location>
        <position position="1"/>
    </location>
</feature>
<dbReference type="PANTHER" id="PTHR37984:SF5">
    <property type="entry name" value="PROTEIN NYNRIN-LIKE"/>
    <property type="match status" value="1"/>
</dbReference>